<sequence>MHLPKSGLEQNMRLERLFIYRIFIYRGSTVYLGIPSFSDNTISVYIHCNFEGVELVHAIADISIEDIVSPTYVPQSLIGFLFPLNGVPNYEGQSHLLLYVHITELHDGAIFIGFGNHSAFDGTSFWHFMNVWYEISRSSDNRMSFPPPVFERYFINETDCPIRLSFSYAEKVSAMRDATNIFEASPLEGLVESCFRFTKPNIAELKARADSEITHVWTAVIRAGSFLSHNYDESRELLVSLSMNNRTKVIPPLPETYSGNLISWGMVTLKEGELLERGFSYLASLLNEVVNSHNYKKCKSFIEWIEKVIYQGFVMSSSWFNMFANDFGWGLPIAVKTGANGKSCEATTVSP</sequence>
<dbReference type="InterPro" id="IPR023213">
    <property type="entry name" value="CAT-like_dom_sf"/>
</dbReference>
<dbReference type="AlphaFoldDB" id="A0AA41RQK7"/>
<evidence type="ECO:0000313" key="2">
    <source>
        <dbReference type="EMBL" id="MCL7022139.1"/>
    </source>
</evidence>
<proteinExistence type="predicted"/>
<protein>
    <submittedName>
        <fullName evidence="2">Uncharacterized protein</fullName>
    </submittedName>
</protein>
<dbReference type="Pfam" id="PF02458">
    <property type="entry name" value="Transferase"/>
    <property type="match status" value="1"/>
</dbReference>
<accession>A0AA41RQK7</accession>
<name>A0AA41RQK7_PAPNU</name>
<evidence type="ECO:0000313" key="3">
    <source>
        <dbReference type="Proteomes" id="UP001177140"/>
    </source>
</evidence>
<dbReference type="PANTHER" id="PTHR31896:SF43">
    <property type="entry name" value="PROTEIN ENHANCED PSEUDOMONAS SUSCEPTIBILITY 1"/>
    <property type="match status" value="1"/>
</dbReference>
<dbReference type="Gene3D" id="3.30.559.10">
    <property type="entry name" value="Chloramphenicol acetyltransferase-like domain"/>
    <property type="match status" value="2"/>
</dbReference>
<keyword evidence="3" id="KW-1185">Reference proteome</keyword>
<dbReference type="InterPro" id="IPR051283">
    <property type="entry name" value="Sec_Metabolite_Acyltrans"/>
</dbReference>
<organism evidence="2 3">
    <name type="scientific">Papaver nudicaule</name>
    <name type="common">Iceland poppy</name>
    <dbReference type="NCBI Taxonomy" id="74823"/>
    <lineage>
        <taxon>Eukaryota</taxon>
        <taxon>Viridiplantae</taxon>
        <taxon>Streptophyta</taxon>
        <taxon>Embryophyta</taxon>
        <taxon>Tracheophyta</taxon>
        <taxon>Spermatophyta</taxon>
        <taxon>Magnoliopsida</taxon>
        <taxon>Ranunculales</taxon>
        <taxon>Papaveraceae</taxon>
        <taxon>Papaveroideae</taxon>
        <taxon>Papaver</taxon>
    </lineage>
</organism>
<dbReference type="Proteomes" id="UP001177140">
    <property type="component" value="Unassembled WGS sequence"/>
</dbReference>
<dbReference type="EMBL" id="JAJJMA010008449">
    <property type="protein sequence ID" value="MCL7022139.1"/>
    <property type="molecule type" value="Genomic_DNA"/>
</dbReference>
<dbReference type="GO" id="GO:0016740">
    <property type="term" value="F:transferase activity"/>
    <property type="evidence" value="ECO:0007669"/>
    <property type="project" value="UniProtKB-KW"/>
</dbReference>
<comment type="caution">
    <text evidence="2">The sequence shown here is derived from an EMBL/GenBank/DDBJ whole genome shotgun (WGS) entry which is preliminary data.</text>
</comment>
<keyword evidence="1" id="KW-0808">Transferase</keyword>
<evidence type="ECO:0000256" key="1">
    <source>
        <dbReference type="ARBA" id="ARBA00022679"/>
    </source>
</evidence>
<gene>
    <name evidence="2" type="ORF">MKW94_002107</name>
</gene>
<dbReference type="PANTHER" id="PTHR31896">
    <property type="entry name" value="FAMILY REGULATORY PROTEIN, PUTATIVE (AFU_ORTHOLOGUE AFUA_3G14730)-RELATED"/>
    <property type="match status" value="1"/>
</dbReference>
<reference evidence="2" key="1">
    <citation type="submission" date="2022-03" db="EMBL/GenBank/DDBJ databases">
        <title>A functionally conserved STORR gene fusion in Papaver species that diverged 16.8 million years ago.</title>
        <authorList>
            <person name="Catania T."/>
        </authorList>
    </citation>
    <scope>NUCLEOTIDE SEQUENCE</scope>
    <source>
        <strain evidence="2">S-191538</strain>
    </source>
</reference>